<organism evidence="1 2">
    <name type="scientific">Ancylobacter polymorphus</name>
    <dbReference type="NCBI Taxonomy" id="223390"/>
    <lineage>
        <taxon>Bacteria</taxon>
        <taxon>Pseudomonadati</taxon>
        <taxon>Pseudomonadota</taxon>
        <taxon>Alphaproteobacteria</taxon>
        <taxon>Hyphomicrobiales</taxon>
        <taxon>Xanthobacteraceae</taxon>
        <taxon>Ancylobacter</taxon>
    </lineage>
</organism>
<dbReference type="AlphaFoldDB" id="A0A9E7A1T4"/>
<dbReference type="EMBL" id="CP083239">
    <property type="protein sequence ID" value="UOK72945.1"/>
    <property type="molecule type" value="Genomic_DNA"/>
</dbReference>
<accession>A0A9E7A1T4</accession>
<reference evidence="1" key="1">
    <citation type="submission" date="2021-09" db="EMBL/GenBank/DDBJ databases">
        <title>Network and meta-omics reveal the key degrader and cooperation patterns in an efficient 1,4-dioxane-degrading microbial community.</title>
        <authorList>
            <person name="Dai C."/>
        </authorList>
    </citation>
    <scope>NUCLEOTIDE SEQUENCE</scope>
    <source>
        <strain evidence="1">ZM13</strain>
    </source>
</reference>
<name>A0A9E7A1T4_9HYPH</name>
<dbReference type="RefSeq" id="WP_244450638.1">
    <property type="nucleotide sequence ID" value="NZ_CP083239.1"/>
</dbReference>
<sequence length="173" mass="19266">MGAVCGIEKQRTASMTALIPDWTEVAAFFEPDGRLRDLYVLDAGPDGWQAVIDGLRALDPPAVFEIDGEPGLMPDRIEDVFAVWKRASPSLRWHAGNVVINLHFFRSDDIEFDIDPSDVCEPEDWQALGRFMLWLAGRAQRPVILTPENKPDDILLFCRGAGAAIEVNLTTED</sequence>
<proteinExistence type="predicted"/>
<evidence type="ECO:0000313" key="1">
    <source>
        <dbReference type="EMBL" id="UOK72945.1"/>
    </source>
</evidence>
<dbReference type="KEGG" id="apol:K9D25_09715"/>
<gene>
    <name evidence="1" type="ORF">K9D25_09715</name>
</gene>
<protein>
    <submittedName>
        <fullName evidence="1">Uncharacterized protein</fullName>
    </submittedName>
</protein>
<dbReference type="Proteomes" id="UP000831684">
    <property type="component" value="Chromosome"/>
</dbReference>
<evidence type="ECO:0000313" key="2">
    <source>
        <dbReference type="Proteomes" id="UP000831684"/>
    </source>
</evidence>